<sequence length="104" mass="12277">MFEYRENYDVFISNSTNMENHSMKTLLRDSVRQALKNYFFQLNDQELNAQHVTKLYSLVLAEVEQPLLEMVMEYTEGNQTLAANMMGINRGTLRKKLKKYAMDQ</sequence>
<dbReference type="GO" id="GO:0045893">
    <property type="term" value="P:positive regulation of DNA-templated transcription"/>
    <property type="evidence" value="ECO:0007669"/>
    <property type="project" value="UniProtKB-ARBA"/>
</dbReference>
<organism evidence="7 8">
    <name type="scientific">Candidatus Hamiltonella defensa</name>
    <name type="common">Bemisia tabaci</name>
    <dbReference type="NCBI Taxonomy" id="672795"/>
    <lineage>
        <taxon>Bacteria</taxon>
        <taxon>Pseudomonadati</taxon>
        <taxon>Pseudomonadota</taxon>
        <taxon>Gammaproteobacteria</taxon>
        <taxon>Enterobacterales</taxon>
        <taxon>Enterobacteriaceae</taxon>
        <taxon>aphid secondary symbionts</taxon>
        <taxon>Candidatus Williamhamiltonella</taxon>
    </lineage>
</organism>
<reference evidence="7 8" key="2">
    <citation type="submission" date="2017-09" db="EMBL/GenBank/DDBJ databases">
        <title>The genome of whitefly Bemisia tabaci, a global crop pest, provides novel insights into virus transmission, host adaptation and insecticide resistance.</title>
        <authorList>
            <person name="Kaur N."/>
            <person name="Kliot A."/>
            <person name="Pinheiro P.V."/>
            <person name="Luan J."/>
            <person name="Zheng Y."/>
            <person name="Liu W."/>
            <person name="Sun H."/>
            <person name="Yang X."/>
            <person name="Xu Y."/>
            <person name="Luo Y."/>
            <person name="Kruse A."/>
            <person name="Fisher T.W."/>
            <person name="Nelson D.R."/>
            <person name="Elimelech M."/>
            <person name="MacCoss M."/>
            <person name="Johnson R."/>
            <person name="Cohen E."/>
            <person name="Hunter W.B."/>
            <person name="Brown J.K."/>
            <person name="Jander G."/>
            <person name="Cilia M."/>
            <person name="Douglas A.E."/>
            <person name="Ghanim M."/>
            <person name="Simmons A.M."/>
            <person name="Wintermantel W.M."/>
            <person name="Ling K.-S."/>
            <person name="Fei Z."/>
        </authorList>
    </citation>
    <scope>NUCLEOTIDE SEQUENCE [LARGE SCALE GENOMIC DNA]</scope>
    <source>
        <strain evidence="7 8">MEAM1</strain>
    </source>
</reference>
<dbReference type="RefSeq" id="WP_016857471.1">
    <property type="nucleotide sequence ID" value="NZ_CP016303.1"/>
</dbReference>
<dbReference type="Proteomes" id="UP000216438">
    <property type="component" value="Chromosome"/>
</dbReference>
<keyword evidence="2" id="KW-0805">Transcription regulation</keyword>
<dbReference type="OrthoDB" id="9802388at2"/>
<dbReference type="FunFam" id="1.10.10.60:FF:000006">
    <property type="entry name" value="DNA-binding protein Fis"/>
    <property type="match status" value="1"/>
</dbReference>
<evidence type="ECO:0000256" key="4">
    <source>
        <dbReference type="ARBA" id="ARBA00023159"/>
    </source>
</evidence>
<keyword evidence="3" id="KW-0238">DNA-binding</keyword>
<dbReference type="AlphaFoldDB" id="A0A249DY84"/>
<dbReference type="PRINTS" id="PR01590">
    <property type="entry name" value="HTHFIS"/>
</dbReference>
<dbReference type="InterPro" id="IPR050207">
    <property type="entry name" value="Trans_regulatory_Fis"/>
</dbReference>
<dbReference type="PANTHER" id="PTHR47918:SF1">
    <property type="entry name" value="DNA-BINDING PROTEIN FIS"/>
    <property type="match status" value="1"/>
</dbReference>
<evidence type="ECO:0000313" key="7">
    <source>
        <dbReference type="EMBL" id="ASX26401.1"/>
    </source>
</evidence>
<dbReference type="NCBIfam" id="NF001659">
    <property type="entry name" value="PRK00430.1"/>
    <property type="match status" value="1"/>
</dbReference>
<dbReference type="Gene3D" id="1.10.10.60">
    <property type="entry name" value="Homeodomain-like"/>
    <property type="match status" value="1"/>
</dbReference>
<evidence type="ECO:0000256" key="3">
    <source>
        <dbReference type="ARBA" id="ARBA00023125"/>
    </source>
</evidence>
<dbReference type="PANTHER" id="PTHR47918">
    <property type="entry name" value="DNA-BINDING PROTEIN FIS"/>
    <property type="match status" value="1"/>
</dbReference>
<keyword evidence="5" id="KW-0804">Transcription</keyword>
<gene>
    <name evidence="7" type="primary">fis</name>
    <name evidence="7" type="ORF">BA171_04825</name>
</gene>
<dbReference type="PIRSF" id="PIRSF002097">
    <property type="entry name" value="DNA-binding_Fis"/>
    <property type="match status" value="1"/>
</dbReference>
<name>A0A249DY84_9ENTR</name>
<evidence type="ECO:0000256" key="6">
    <source>
        <dbReference type="ARBA" id="ARBA00029540"/>
    </source>
</evidence>
<dbReference type="Pfam" id="PF02954">
    <property type="entry name" value="HTH_8"/>
    <property type="match status" value="1"/>
</dbReference>
<dbReference type="GO" id="GO:0043565">
    <property type="term" value="F:sequence-specific DNA binding"/>
    <property type="evidence" value="ECO:0007669"/>
    <property type="project" value="InterPro"/>
</dbReference>
<keyword evidence="4" id="KW-0010">Activator</keyword>
<proteinExistence type="inferred from homology"/>
<evidence type="ECO:0000313" key="8">
    <source>
        <dbReference type="Proteomes" id="UP000216438"/>
    </source>
</evidence>
<comment type="similarity">
    <text evidence="1">Belongs to the transcriptional regulatory Fis family.</text>
</comment>
<dbReference type="SUPFAM" id="SSF46689">
    <property type="entry name" value="Homeodomain-like"/>
    <property type="match status" value="1"/>
</dbReference>
<protein>
    <recommendedName>
        <fullName evidence="6">Putative Fis-like DNA-binding protein</fullName>
    </recommendedName>
</protein>
<reference evidence="8" key="1">
    <citation type="submission" date="2016-06" db="EMBL/GenBank/DDBJ databases">
        <authorList>
            <person name="Chen W."/>
            <person name="Hasegawa D.K."/>
        </authorList>
    </citation>
    <scope>NUCLEOTIDE SEQUENCE [LARGE SCALE GENOMIC DNA]</scope>
    <source>
        <strain evidence="8">MEAM1</strain>
    </source>
</reference>
<dbReference type="EMBL" id="CP016303">
    <property type="protein sequence ID" value="ASX26401.1"/>
    <property type="molecule type" value="Genomic_DNA"/>
</dbReference>
<dbReference type="InterPro" id="IPR002197">
    <property type="entry name" value="HTH_Fis"/>
</dbReference>
<dbReference type="InterPro" id="IPR009057">
    <property type="entry name" value="Homeodomain-like_sf"/>
</dbReference>
<evidence type="ECO:0000256" key="2">
    <source>
        <dbReference type="ARBA" id="ARBA00023015"/>
    </source>
</evidence>
<evidence type="ECO:0000256" key="5">
    <source>
        <dbReference type="ARBA" id="ARBA00023163"/>
    </source>
</evidence>
<accession>A0A249DY84</accession>
<evidence type="ECO:0000256" key="1">
    <source>
        <dbReference type="ARBA" id="ARBA00008559"/>
    </source>
</evidence>
<dbReference type="InterPro" id="IPR005412">
    <property type="entry name" value="Fis_DNA-bd"/>
</dbReference>